<evidence type="ECO:0000256" key="6">
    <source>
        <dbReference type="ARBA" id="ARBA00022692"/>
    </source>
</evidence>
<feature type="domain" description="RING-CH-type" evidence="15">
    <location>
        <begin position="31"/>
        <end position="91"/>
    </location>
</feature>
<feature type="transmembrane region" description="Helical" evidence="14">
    <location>
        <begin position="121"/>
        <end position="139"/>
    </location>
</feature>
<feature type="transmembrane region" description="Helical" evidence="14">
    <location>
        <begin position="180"/>
        <end position="200"/>
    </location>
</feature>
<dbReference type="Gene3D" id="3.30.40.10">
    <property type="entry name" value="Zinc/RING finger domain, C3HC4 (zinc finger)"/>
    <property type="match status" value="1"/>
</dbReference>
<evidence type="ECO:0000313" key="16">
    <source>
        <dbReference type="Proteomes" id="UP000492821"/>
    </source>
</evidence>
<name>A0A7E4WCW4_PANRE</name>
<keyword evidence="5" id="KW-0808">Transferase</keyword>
<feature type="region of interest" description="Disordered" evidence="13">
    <location>
        <begin position="648"/>
        <end position="679"/>
    </location>
</feature>
<keyword evidence="7" id="KW-0479">Metal-binding</keyword>
<feature type="transmembrane region" description="Helical" evidence="14">
    <location>
        <begin position="750"/>
        <end position="773"/>
    </location>
</feature>
<feature type="transmembrane region" description="Helical" evidence="14">
    <location>
        <begin position="916"/>
        <end position="939"/>
    </location>
</feature>
<feature type="transmembrane region" description="Helical" evidence="14">
    <location>
        <begin position="541"/>
        <end position="563"/>
    </location>
</feature>
<evidence type="ECO:0000256" key="13">
    <source>
        <dbReference type="SAM" id="MobiDB-lite"/>
    </source>
</evidence>
<evidence type="ECO:0000256" key="4">
    <source>
        <dbReference type="ARBA" id="ARBA00012483"/>
    </source>
</evidence>
<evidence type="ECO:0000256" key="7">
    <source>
        <dbReference type="ARBA" id="ARBA00022723"/>
    </source>
</evidence>
<dbReference type="SUPFAM" id="SSF57850">
    <property type="entry name" value="RING/U-box"/>
    <property type="match status" value="1"/>
</dbReference>
<evidence type="ECO:0000256" key="14">
    <source>
        <dbReference type="SAM" id="Phobius"/>
    </source>
</evidence>
<dbReference type="Pfam" id="PF12906">
    <property type="entry name" value="RINGv"/>
    <property type="match status" value="1"/>
</dbReference>
<feature type="transmembrane region" description="Helical" evidence="14">
    <location>
        <begin position="390"/>
        <end position="411"/>
    </location>
</feature>
<dbReference type="Pfam" id="PF23113">
    <property type="entry name" value="MARCHF6_C"/>
    <property type="match status" value="1"/>
</dbReference>
<proteinExistence type="predicted"/>
<dbReference type="PANTHER" id="PTHR13145:SF0">
    <property type="entry name" value="E3 UBIQUITIN-PROTEIN LIGASE MARCHF6"/>
    <property type="match status" value="1"/>
</dbReference>
<feature type="transmembrane region" description="Helical" evidence="14">
    <location>
        <begin position="875"/>
        <end position="896"/>
    </location>
</feature>
<dbReference type="InterPro" id="IPR056521">
    <property type="entry name" value="MARCHF6-like_C"/>
</dbReference>
<dbReference type="PROSITE" id="PS51292">
    <property type="entry name" value="ZF_RING_CH"/>
    <property type="match status" value="1"/>
</dbReference>
<dbReference type="Proteomes" id="UP000492821">
    <property type="component" value="Unassembled WGS sequence"/>
</dbReference>
<comment type="pathway">
    <text evidence="3">Protein modification; protein ubiquitination.</text>
</comment>
<feature type="transmembrane region" description="Helical" evidence="14">
    <location>
        <begin position="707"/>
        <end position="730"/>
    </location>
</feature>
<accession>A0A7E4WCW4</accession>
<evidence type="ECO:0000313" key="17">
    <source>
        <dbReference type="WBParaSite" id="Pan_g9430.t1"/>
    </source>
</evidence>
<feature type="compositionally biased region" description="Acidic residues" evidence="13">
    <location>
        <begin position="652"/>
        <end position="679"/>
    </location>
</feature>
<dbReference type="GO" id="GO:0061630">
    <property type="term" value="F:ubiquitin protein ligase activity"/>
    <property type="evidence" value="ECO:0007669"/>
    <property type="project" value="UniProtKB-EC"/>
</dbReference>
<dbReference type="GO" id="GO:0008270">
    <property type="term" value="F:zinc ion binding"/>
    <property type="evidence" value="ECO:0007669"/>
    <property type="project" value="UniProtKB-KW"/>
</dbReference>
<keyword evidence="16" id="KW-1185">Reference proteome</keyword>
<feature type="transmembrane region" description="Helical" evidence="14">
    <location>
        <begin position="583"/>
        <end position="601"/>
    </location>
</feature>
<evidence type="ECO:0000256" key="3">
    <source>
        <dbReference type="ARBA" id="ARBA00004906"/>
    </source>
</evidence>
<dbReference type="FunFam" id="3.30.40.10:FF:000287">
    <property type="entry name" value="RING finger membrane protein"/>
    <property type="match status" value="1"/>
</dbReference>
<sequence>MDGTNGTPPEVPEAGPSSHHDKILVNADDDDQWMEGDICRVCRFPGDGNQLFHPCKCTGSIRYVHQHCLLEWLKYSKKSVCELCNHKFIFKPVYRDDMPERLPFFELAYGLFQITKRYVCLFLTYCLAVVCWLGLVPLLSCRIHRIIFDGFSFTSLLNFSAYNASSMAQLVSRQNVGIDIVKGSVIVALFICTFILLVFLREQIVNGPPELFFIDPPVDGGIEVDLNPQPADPPPPVDIVAPPAPAAVPHAHAAELDHWHDAQDDQDAFAQPLMPVNVDVPAAAPPNANDDMPAAMIAANDQAIAEAAVGGEAGDANDENWGRDVERIVEELTWQRLLGLDGSFVFIEHVLWMMSLNTIFIFACWLAVYLPCSLGETTLEFLGAQTKGAYFESVMNFFAGYIFVLISVAISHKLVKVLQLKEVYWMLGFFYLMMKVSLLIVLEVFVFPSFCGWWLDICSLPLTGGTLSMRLKTLSAFPLSSVFIHWLVGMIDVFYSASFVLVLRELLRPGVLWFVRDLNDPEFQPIQEMIEQSFVRHFRRLVASTTLFFGIIFIVIFMPLKLITSILPSTLPYSFSLTSEAPLGEFSFELIILQVVLPTILEQSSVSVFLKYVVIEWCRRFGGLLGLDKYLLPRNILESNDPREVARHVGAIDEEEEDDDSDEEEDDIDEVSDDSDDEVPVVHRELSVQANNNGDDFRKPPYFALRIGALLGLLALTLILFSFCTIVLPVSMGRYLVYLMLGSKNPNDLYTVSLGLYVVWLAFKASIVVRMWLHQGWGVFCSAAILVGRVLVAALPLAILIPYLIGIYFQLLVVGPLRVASHQTPLYFPFKDWAMGLVHFKLFCASVFVGPDWWLKAVFERLYEDGIRGYNISTLYMQVVLPLSCFISFLIAFPYVVGSAIGLVFASGSYETQLRIIRYIYPILVSSALLALFVSWQWAKLKKLANTIRNDKYLIGTQLVNFYREGQLKFKQS</sequence>
<dbReference type="WBParaSite" id="Pan_g9430.t1">
    <property type="protein sequence ID" value="Pan_g9430.t1"/>
    <property type="gene ID" value="Pan_g9430"/>
</dbReference>
<evidence type="ECO:0000256" key="1">
    <source>
        <dbReference type="ARBA" id="ARBA00000900"/>
    </source>
</evidence>
<keyword evidence="6 14" id="KW-0812">Transmembrane</keyword>
<evidence type="ECO:0000256" key="12">
    <source>
        <dbReference type="ARBA" id="ARBA00023136"/>
    </source>
</evidence>
<keyword evidence="8" id="KW-0863">Zinc-finger</keyword>
<feature type="transmembrane region" description="Helical" evidence="14">
    <location>
        <begin position="483"/>
        <end position="503"/>
    </location>
</feature>
<keyword evidence="9" id="KW-0833">Ubl conjugation pathway</keyword>
<keyword evidence="10" id="KW-0862">Zinc</keyword>
<comment type="subcellular location">
    <subcellularLocation>
        <location evidence="2">Membrane</location>
        <topology evidence="2">Multi-pass membrane protein</topology>
    </subcellularLocation>
</comment>
<feature type="region of interest" description="Disordered" evidence="13">
    <location>
        <begin position="1"/>
        <end position="21"/>
    </location>
</feature>
<protein>
    <recommendedName>
        <fullName evidence="4">RING-type E3 ubiquitin transferase</fullName>
        <ecNumber evidence="4">2.3.2.27</ecNumber>
    </recommendedName>
</protein>
<dbReference type="PANTHER" id="PTHR13145">
    <property type="entry name" value="SSM4 PROTEIN"/>
    <property type="match status" value="1"/>
</dbReference>
<dbReference type="GO" id="GO:0005789">
    <property type="term" value="C:endoplasmic reticulum membrane"/>
    <property type="evidence" value="ECO:0007669"/>
    <property type="project" value="TreeGrafter"/>
</dbReference>
<comment type="catalytic activity">
    <reaction evidence="1">
        <text>S-ubiquitinyl-[E2 ubiquitin-conjugating enzyme]-L-cysteine + [acceptor protein]-L-lysine = [E2 ubiquitin-conjugating enzyme]-L-cysteine + N(6)-ubiquitinyl-[acceptor protein]-L-lysine.</text>
        <dbReference type="EC" id="2.3.2.27"/>
    </reaction>
</comment>
<dbReference type="InterPro" id="IPR013083">
    <property type="entry name" value="Znf_RING/FYVE/PHD"/>
</dbReference>
<dbReference type="SMART" id="SM00744">
    <property type="entry name" value="RINGv"/>
    <property type="match status" value="1"/>
</dbReference>
<evidence type="ECO:0000256" key="2">
    <source>
        <dbReference type="ARBA" id="ARBA00004141"/>
    </source>
</evidence>
<evidence type="ECO:0000259" key="15">
    <source>
        <dbReference type="PROSITE" id="PS51292"/>
    </source>
</evidence>
<dbReference type="AlphaFoldDB" id="A0A7E4WCW4"/>
<feature type="transmembrane region" description="Helical" evidence="14">
    <location>
        <begin position="423"/>
        <end position="447"/>
    </location>
</feature>
<keyword evidence="12 14" id="KW-0472">Membrane</keyword>
<keyword evidence="11 14" id="KW-1133">Transmembrane helix</keyword>
<feature type="transmembrane region" description="Helical" evidence="14">
    <location>
        <begin position="833"/>
        <end position="855"/>
    </location>
</feature>
<dbReference type="GO" id="GO:0036503">
    <property type="term" value="P:ERAD pathway"/>
    <property type="evidence" value="ECO:0007669"/>
    <property type="project" value="TreeGrafter"/>
</dbReference>
<evidence type="ECO:0000256" key="10">
    <source>
        <dbReference type="ARBA" id="ARBA00022833"/>
    </source>
</evidence>
<evidence type="ECO:0000256" key="9">
    <source>
        <dbReference type="ARBA" id="ARBA00022786"/>
    </source>
</evidence>
<dbReference type="CDD" id="cd16702">
    <property type="entry name" value="RING_CH-C4HC3_MARCH6"/>
    <property type="match status" value="1"/>
</dbReference>
<organism evidence="16 17">
    <name type="scientific">Panagrellus redivivus</name>
    <name type="common">Microworm</name>
    <dbReference type="NCBI Taxonomy" id="6233"/>
    <lineage>
        <taxon>Eukaryota</taxon>
        <taxon>Metazoa</taxon>
        <taxon>Ecdysozoa</taxon>
        <taxon>Nematoda</taxon>
        <taxon>Chromadorea</taxon>
        <taxon>Rhabditida</taxon>
        <taxon>Tylenchina</taxon>
        <taxon>Panagrolaimomorpha</taxon>
        <taxon>Panagrolaimoidea</taxon>
        <taxon>Panagrolaimidae</taxon>
        <taxon>Panagrellus</taxon>
    </lineage>
</organism>
<dbReference type="InterPro" id="IPR011016">
    <property type="entry name" value="Znf_RING-CH"/>
</dbReference>
<reference evidence="17" key="2">
    <citation type="submission" date="2020-10" db="UniProtKB">
        <authorList>
            <consortium name="WormBaseParasite"/>
        </authorList>
    </citation>
    <scope>IDENTIFICATION</scope>
</reference>
<feature type="transmembrane region" description="Helical" evidence="14">
    <location>
        <begin position="350"/>
        <end position="370"/>
    </location>
</feature>
<feature type="transmembrane region" description="Helical" evidence="14">
    <location>
        <begin position="785"/>
        <end position="813"/>
    </location>
</feature>
<evidence type="ECO:0000256" key="8">
    <source>
        <dbReference type="ARBA" id="ARBA00022771"/>
    </source>
</evidence>
<evidence type="ECO:0000256" key="11">
    <source>
        <dbReference type="ARBA" id="ARBA00022989"/>
    </source>
</evidence>
<reference evidence="16" key="1">
    <citation type="journal article" date="2013" name="Genetics">
        <title>The draft genome and transcriptome of Panagrellus redivivus are shaped by the harsh demands of a free-living lifestyle.</title>
        <authorList>
            <person name="Srinivasan J."/>
            <person name="Dillman A.R."/>
            <person name="Macchietto M.G."/>
            <person name="Heikkinen L."/>
            <person name="Lakso M."/>
            <person name="Fracchia K.M."/>
            <person name="Antoshechkin I."/>
            <person name="Mortazavi A."/>
            <person name="Wong G."/>
            <person name="Sternberg P.W."/>
        </authorList>
    </citation>
    <scope>NUCLEOTIDE SEQUENCE [LARGE SCALE GENOMIC DNA]</scope>
    <source>
        <strain evidence="16">MT8872</strain>
    </source>
</reference>
<evidence type="ECO:0000256" key="5">
    <source>
        <dbReference type="ARBA" id="ARBA00022679"/>
    </source>
</evidence>
<dbReference type="EC" id="2.3.2.27" evidence="4"/>